<dbReference type="SUPFAM" id="SSF51197">
    <property type="entry name" value="Clavaminate synthase-like"/>
    <property type="match status" value="1"/>
</dbReference>
<dbReference type="KEGG" id="tvd:SG34_004035"/>
<feature type="region of interest" description="Disordered" evidence="5">
    <location>
        <begin position="1136"/>
        <end position="1164"/>
    </location>
</feature>
<evidence type="ECO:0000256" key="1">
    <source>
        <dbReference type="ARBA" id="ARBA00001957"/>
    </source>
</evidence>
<sequence>MQSRYVEIAKRLNQLPADKQVLFRQKLAEQGINSWQLPIVASQQQQTKLSLAQQRFLVAEQVSQHALYNLCSVLSFDNGLEPQALEQAINTLVSRHQVMSTCFRQDAKGNWQSYLLKDAKITLTSQPVAFTAKQTKADWLEQTYQQEQAHKFDLTCQAPFKVTLYREQQGYYLFVTIHHVAFDALSMEVFNRELALLYQGAVQNEEVALPELSIQYQDYANWQQTWLAGDDFTRQQDYWQQQLKDLPELLTLPLDRARKQAKERTFAGNTQQLLLNREQSQTLRQQVNAAGNTLYIHLQTAFAWLLARYSGQDDFCFGSSVANRTREELTSLVGPLLNTLVVRHKLNGDPSFNESLALCQQTTGQAFDHQDFPFEQLVPLLDIQTNPYHSPIFQVMFIHVGMESSNEIQLSNTRGQIITPQQTSARFDLSLRVMEQADGTIALELEYSTELFEDKTIELLLANLQTIIAVTLAQPEIRLSQIRFEQDLSTLTGPALTAPQQLITETIAGHDGGQLALSDGENHYSYQQLEQEVIQLMGWLQSHGVSQGQHLGLCMNREPLQVALMLACWRLGIVCIMMDPRQPDQRLENLALDADAALVVTAKAHDFTQVKQETLAQWPQGFDTDVEVQSPNLDSSAYIIYTSGSTGKPKGTVISHRALSHYASAFSQQYPQPAGSKWLTLATVAADLGLTSVLATLYQGQCLLLPNAELAFDPPALAQFLTEHNADCLKITPSHLNALLSLESPEAVLPKKALFLGGEGLTADLLDKLTALAPELEIVNHYGPTEATVGVCANKLNGIPAGISPVAPLGTPLPGMQLQVCDDQGNVVPRGVVGELRISGPQLANGYWQAPEQTAASFILDAEGKRYYATGDRVRLNHNGLIEYLGRGDDQVKRRGYRIELGEISAWLAQQSEVEQACVLMRQQNDRQLLVAWLQMPETELAAVQQRLQQALPDYMVPDSWLCLEQLPLNANGKIDRNRLPEPELEQQQTQNRALTANEQTLAEIWQQLLNVDEINADDDFFALGGDSIKSLQMIGLAARQGIQLKPVDIINNRSLSKIAALTEGPKDAVCEQLLALYREILGDAVTPQSDFYQSGGDSIMSLQLIAKARGAGISFTPKMLMDHSSPAALARAVREQQNSDESTAQVTTNQAQKPAPALPWVDRNQPQPLSVAQQRLWFMQQLEPTSTAYNLPAQFEVKGELDLQALSQTCLALVQKHEMLRCRYFEQEDKVFQQVAQAYQPLKVHGAQDNNEENRNRVANKVFDLGSGQLIAINLFPVAQDHYHLVFNIHHIATDGWSMGLLIQDFLELYRNFQQDPQFTPAQTDEPGYLDYVAHLHGQNRQTDEALSNYWLERLEGMPHTLALPADNPWPTRQSNEGATAEWQLEADLTRQLESYAADLKTTPFTVLLAAFQLLLWRYSGQTDFAVGIPVSGREDADSQNMVGVFINTLISRAQITPELSAESWLKQMSEALQQDLSRQEMPLEQLLESLNPERDLSRPPVFQALFNYQADHQQKRVLNLPGLSFTSRDQAEVSTKYELSFNLLRRQELSLQIEYNSALFRAETISQLFGDYQQILTWLTRGQQQSLNSLKLVSAGYNFIQEPSPAIGEQDDFIRRFEQQAVQTPDAVAVIAGGQRYSYQALNSDANRLAHYLINRGIQQDQLVAFCLPRGYQMLTTLLAIQKAGAAYLPLDPKHPQQRIAGIMAHAKAELCLCDSQTRALLESSPLACPLIDVQSEPALAQEATTNPQIAFAANALAYTLYTSGSTGIPKGVEIARGNFAAFLRAIASVLPDFERILALTTITFDIAGLELCLPLTQGAAVVIADEQAQLDPELLAGLITDNSVDLIQATPASWRLLTQLPENLLAEVHAVSGGEALDVELATSLQNRCKSLINVYGPTETTVWSSYYPVTQTPKGNVPIGTPLPHNRMYVLDKQLLPVPLGVAGELYIGGDTLARGYRFNPEQTRNSFIQHPEFGRLYRTGDRVKCLRDGQLSFIGRVDFQLKVRGYRIEPGEIESALLLNPQIRATAVTVIDNQLVAYLEAHGEIPADSEQFTGEIHQQLKLSLPAYMLPNLYQVMEKLPVNSNNKIDRKALPAPVVTSRDDAAPLTQAEQRLAAIWQELLKVDFIKASDNFFTLGGHSLLAARLKARLNRENLNLPLQTLFEHPVLSEQAKLLQVSQYQQIPVAERHELMPLSDAQKRIWFMQQLDVSDASFNMQTQVRLQGSVSVAAMKQAVLAVSEKHEMLRVTYHAHEGEAAQKLNPELVPAFSFIDLREKAGEIEALTEENAATAFDLTSESPLRLYLYQTDEETYFCQLVQHHIASDAWSMSLLIDDLILAYQQSLDQHQVSLEKPEVDYLDYAAWQNNDQIRKQQSLSLDYWRKTLTGIPAQLALPFDHQRVQQADTRGDVVSFTVPAPLTAQLTQLATQQQCSLFMLLMAAYSTVLHNNSQSQDVVIGTDVANRDHGQLEKVIGFFINLLPLRFRPKATQRFSEYLQSVRHTCLSGFEHQMLPFDRMVEALQPQRTPGVHPLIQALFVMQNTPDSERRLDGLTVKAVTPRQQHSKFDMALFANEALADDKNANQGDQTAELSFNWVYRTGLFNKNTIEALRDEFLQVLAQIVAKPETPLKALSKAKEESTKMSNTAVSSKKTGKLSKLSKMKKLKTVSEKPQVTAAPLNPERPFPLLVQCHNPSLDPLSWARQNQQQILSWLEVHAGIVFRGFNLPTELEFEQFCVAIYPELYAMYGDLPKNDIGSKIYKSTPYPEDQMIMYHNESSHQHRWPRRQWFYCSQPSPVGGHTPIVDCREMYQRLPENIREKLEQKHLCYVRNFSGLDVSWQHFFKTEDRATVEALCQQNNIDYTWYGEDNLRISQVCPAVITHPVTGEKSFFNQIQLHHFSFLEADVQQHLLTSGGLDNLPRNVCYGDMEPLEQEVVDLISELYEACAVRFDWQKGDVVMVDNMLAAHARDPFEGKRKIAVAMGDIYQPGETLSVPPLQAKHTGKALDSQVLTNETQANKDKVKEAVL</sequence>
<evidence type="ECO:0000313" key="8">
    <source>
        <dbReference type="Proteomes" id="UP000032352"/>
    </source>
</evidence>
<dbReference type="GO" id="GO:0009239">
    <property type="term" value="P:enterobactin biosynthetic process"/>
    <property type="evidence" value="ECO:0007669"/>
    <property type="project" value="TreeGrafter"/>
</dbReference>
<dbReference type="CDD" id="cd05930">
    <property type="entry name" value="A_NRPS"/>
    <property type="match status" value="2"/>
</dbReference>
<feature type="domain" description="Carrier" evidence="6">
    <location>
        <begin position="1060"/>
        <end position="1138"/>
    </location>
</feature>
<dbReference type="FunFam" id="1.10.1200.10:FF:000005">
    <property type="entry name" value="Nonribosomal peptide synthetase 1"/>
    <property type="match status" value="1"/>
</dbReference>
<evidence type="ECO:0000256" key="5">
    <source>
        <dbReference type="SAM" id="MobiDB-lite"/>
    </source>
</evidence>
<dbReference type="GO" id="GO:0016706">
    <property type="term" value="F:2-oxoglutarate-dependent dioxygenase activity"/>
    <property type="evidence" value="ECO:0007669"/>
    <property type="project" value="UniProtKB-ARBA"/>
</dbReference>
<dbReference type="GO" id="GO:0047527">
    <property type="term" value="F:2,3-dihydroxybenzoate-serine ligase activity"/>
    <property type="evidence" value="ECO:0007669"/>
    <property type="project" value="TreeGrafter"/>
</dbReference>
<dbReference type="InterPro" id="IPR023213">
    <property type="entry name" value="CAT-like_dom_sf"/>
</dbReference>
<name>A0AAE9Z4X1_9GAMM</name>
<dbReference type="InterPro" id="IPR020806">
    <property type="entry name" value="PKS_PP-bd"/>
</dbReference>
<keyword evidence="4" id="KW-0560">Oxidoreductase</keyword>
<dbReference type="Pfam" id="PF00501">
    <property type="entry name" value="AMP-binding"/>
    <property type="match status" value="2"/>
</dbReference>
<dbReference type="SUPFAM" id="SSF56801">
    <property type="entry name" value="Acetyl-CoA synthetase-like"/>
    <property type="match status" value="2"/>
</dbReference>
<dbReference type="Gene3D" id="3.30.300.30">
    <property type="match status" value="2"/>
</dbReference>
<dbReference type="PANTHER" id="PTHR45527">
    <property type="entry name" value="NONRIBOSOMAL PEPTIDE SYNTHETASE"/>
    <property type="match status" value="1"/>
</dbReference>
<dbReference type="Proteomes" id="UP000032352">
    <property type="component" value="Chromosome"/>
</dbReference>
<dbReference type="PROSITE" id="PS00455">
    <property type="entry name" value="AMP_BINDING"/>
    <property type="match status" value="1"/>
</dbReference>
<dbReference type="InterPro" id="IPR020845">
    <property type="entry name" value="AMP-binding_CS"/>
</dbReference>
<dbReference type="InterPro" id="IPR003819">
    <property type="entry name" value="TauD/TfdA-like"/>
</dbReference>
<protein>
    <submittedName>
        <fullName evidence="7">Non-ribosomal peptide synthetase</fullName>
    </submittedName>
</protein>
<dbReference type="SMART" id="SM00823">
    <property type="entry name" value="PKS_PP"/>
    <property type="match status" value="2"/>
</dbReference>
<dbReference type="InterPro" id="IPR042099">
    <property type="entry name" value="ANL_N_sf"/>
</dbReference>
<dbReference type="FunFam" id="3.40.50.12780:FF:000012">
    <property type="entry name" value="Non-ribosomal peptide synthetase"/>
    <property type="match status" value="1"/>
</dbReference>
<dbReference type="Gene3D" id="3.40.50.980">
    <property type="match status" value="2"/>
</dbReference>
<evidence type="ECO:0000256" key="2">
    <source>
        <dbReference type="ARBA" id="ARBA00022450"/>
    </source>
</evidence>
<dbReference type="Pfam" id="PF00668">
    <property type="entry name" value="Condensation"/>
    <property type="match status" value="3"/>
</dbReference>
<keyword evidence="2" id="KW-0596">Phosphopantetheine</keyword>
<gene>
    <name evidence="7" type="ORF">SG34_004035</name>
</gene>
<dbReference type="GO" id="GO:0031177">
    <property type="term" value="F:phosphopantetheine binding"/>
    <property type="evidence" value="ECO:0007669"/>
    <property type="project" value="InterPro"/>
</dbReference>
<dbReference type="InterPro" id="IPR001242">
    <property type="entry name" value="Condensation_dom"/>
</dbReference>
<dbReference type="InterPro" id="IPR042098">
    <property type="entry name" value="TauD-like_sf"/>
</dbReference>
<dbReference type="Gene3D" id="3.30.559.10">
    <property type="entry name" value="Chloramphenicol acetyltransferase-like domain"/>
    <property type="match status" value="3"/>
</dbReference>
<dbReference type="SUPFAM" id="SSF47336">
    <property type="entry name" value="ACP-like"/>
    <property type="match status" value="3"/>
</dbReference>
<evidence type="ECO:0000259" key="6">
    <source>
        <dbReference type="PROSITE" id="PS50075"/>
    </source>
</evidence>
<organism evidence="7 8">
    <name type="scientific">Thalassomonas viridans</name>
    <dbReference type="NCBI Taxonomy" id="137584"/>
    <lineage>
        <taxon>Bacteria</taxon>
        <taxon>Pseudomonadati</taxon>
        <taxon>Pseudomonadota</taxon>
        <taxon>Gammaproteobacteria</taxon>
        <taxon>Alteromonadales</taxon>
        <taxon>Colwelliaceae</taxon>
        <taxon>Thalassomonas</taxon>
    </lineage>
</organism>
<accession>A0AAE9Z4X1</accession>
<dbReference type="InterPro" id="IPR045851">
    <property type="entry name" value="AMP-bd_C_sf"/>
</dbReference>
<feature type="domain" description="Carrier" evidence="6">
    <location>
        <begin position="993"/>
        <end position="1067"/>
    </location>
</feature>
<dbReference type="NCBIfam" id="NF003417">
    <property type="entry name" value="PRK04813.1"/>
    <property type="match status" value="2"/>
</dbReference>
<feature type="compositionally biased region" description="Polar residues" evidence="5">
    <location>
        <begin position="1136"/>
        <end position="1153"/>
    </location>
</feature>
<reference evidence="7 8" key="2">
    <citation type="journal article" date="2022" name="Mar. Drugs">
        <title>Bioassay-Guided Fractionation Leads to the Detection of Cholic Acid Generated by the Rare Thalassomonas sp.</title>
        <authorList>
            <person name="Pheiffer F."/>
            <person name="Schneider Y.K."/>
            <person name="Hansen E.H."/>
            <person name="Andersen J.H."/>
            <person name="Isaksson J."/>
            <person name="Busche T."/>
            <person name="R C."/>
            <person name="Kalinowski J."/>
            <person name="Zyl L.V."/>
            <person name="Trindade M."/>
        </authorList>
    </citation>
    <scope>NUCLEOTIDE SEQUENCE [LARGE SCALE GENOMIC DNA]</scope>
    <source>
        <strain evidence="7 8">XOM25</strain>
    </source>
</reference>
<dbReference type="Gene3D" id="3.30.559.30">
    <property type="entry name" value="Nonribosomal peptide synthetase, condensation domain"/>
    <property type="match status" value="3"/>
</dbReference>
<dbReference type="Gene3D" id="3.40.50.12780">
    <property type="entry name" value="N-terminal domain of ligase-like"/>
    <property type="match status" value="1"/>
</dbReference>
<keyword evidence="8" id="KW-1185">Reference proteome</keyword>
<dbReference type="EMBL" id="CP059733">
    <property type="protein sequence ID" value="WDE06109.1"/>
    <property type="molecule type" value="Genomic_DNA"/>
</dbReference>
<evidence type="ECO:0000313" key="7">
    <source>
        <dbReference type="EMBL" id="WDE06109.1"/>
    </source>
</evidence>
<dbReference type="Gene3D" id="2.30.38.10">
    <property type="entry name" value="Luciferase, Domain 3"/>
    <property type="match status" value="1"/>
</dbReference>
<dbReference type="SUPFAM" id="SSF52777">
    <property type="entry name" value="CoA-dependent acyltransferases"/>
    <property type="match status" value="6"/>
</dbReference>
<dbReference type="Gene3D" id="3.60.130.10">
    <property type="entry name" value="Clavaminate synthase-like"/>
    <property type="match status" value="1"/>
</dbReference>
<evidence type="ECO:0000256" key="3">
    <source>
        <dbReference type="ARBA" id="ARBA00022553"/>
    </source>
</evidence>
<dbReference type="Pfam" id="PF02668">
    <property type="entry name" value="TauD"/>
    <property type="match status" value="1"/>
</dbReference>
<evidence type="ECO:0000256" key="4">
    <source>
        <dbReference type="ARBA" id="ARBA00023002"/>
    </source>
</evidence>
<dbReference type="GO" id="GO:0043041">
    <property type="term" value="P:amino acid activation for nonribosomal peptide biosynthetic process"/>
    <property type="evidence" value="ECO:0007669"/>
    <property type="project" value="TreeGrafter"/>
</dbReference>
<dbReference type="Pfam" id="PF00550">
    <property type="entry name" value="PP-binding"/>
    <property type="match status" value="3"/>
</dbReference>
<reference evidence="7 8" key="1">
    <citation type="journal article" date="2015" name="Genome Announc.">
        <title>Draft Genome Sequences of Marine Isolates of Thalassomonas viridans and Thalassomonas actiniarum.</title>
        <authorList>
            <person name="Olonade I."/>
            <person name="van Zyl L.J."/>
            <person name="Trindade M."/>
        </authorList>
    </citation>
    <scope>NUCLEOTIDE SEQUENCE [LARGE SCALE GENOMIC DNA]</scope>
    <source>
        <strain evidence="7 8">XOM25</strain>
    </source>
</reference>
<keyword evidence="3" id="KW-0597">Phosphoprotein</keyword>
<feature type="domain" description="Carrier" evidence="6">
    <location>
        <begin position="2109"/>
        <end position="2183"/>
    </location>
</feature>
<comment type="cofactor">
    <cofactor evidence="1">
        <name>pantetheine 4'-phosphate</name>
        <dbReference type="ChEBI" id="CHEBI:47942"/>
    </cofactor>
</comment>
<dbReference type="NCBIfam" id="TIGR01733">
    <property type="entry name" value="AA-adenyl-dom"/>
    <property type="match status" value="2"/>
</dbReference>
<dbReference type="InterPro" id="IPR010071">
    <property type="entry name" value="AA_adenyl_dom"/>
</dbReference>
<dbReference type="InterPro" id="IPR036736">
    <property type="entry name" value="ACP-like_sf"/>
</dbReference>
<dbReference type="PROSITE" id="PS00012">
    <property type="entry name" value="PHOSPHOPANTETHEINE"/>
    <property type="match status" value="2"/>
</dbReference>
<proteinExistence type="predicted"/>
<dbReference type="PANTHER" id="PTHR45527:SF1">
    <property type="entry name" value="FATTY ACID SYNTHASE"/>
    <property type="match status" value="1"/>
</dbReference>
<dbReference type="Gene3D" id="1.10.1200.10">
    <property type="entry name" value="ACP-like"/>
    <property type="match status" value="3"/>
</dbReference>
<dbReference type="PROSITE" id="PS50075">
    <property type="entry name" value="CARRIER"/>
    <property type="match status" value="3"/>
</dbReference>
<dbReference type="GO" id="GO:0009366">
    <property type="term" value="C:enterobactin synthetase complex"/>
    <property type="evidence" value="ECO:0007669"/>
    <property type="project" value="TreeGrafter"/>
</dbReference>
<dbReference type="InterPro" id="IPR000873">
    <property type="entry name" value="AMP-dep_synth/lig_dom"/>
</dbReference>
<dbReference type="FunFam" id="3.40.50.980:FF:000001">
    <property type="entry name" value="Non-ribosomal peptide synthetase"/>
    <property type="match status" value="1"/>
</dbReference>
<dbReference type="InterPro" id="IPR006162">
    <property type="entry name" value="Ppantetheine_attach_site"/>
</dbReference>
<dbReference type="GO" id="GO:0005829">
    <property type="term" value="C:cytosol"/>
    <property type="evidence" value="ECO:0007669"/>
    <property type="project" value="TreeGrafter"/>
</dbReference>
<dbReference type="RefSeq" id="WP_053046640.1">
    <property type="nucleotide sequence ID" value="NZ_CP059733.1"/>
</dbReference>
<dbReference type="CDD" id="cd19531">
    <property type="entry name" value="LCL_NRPS-like"/>
    <property type="match status" value="3"/>
</dbReference>
<dbReference type="InterPro" id="IPR009081">
    <property type="entry name" value="PP-bd_ACP"/>
</dbReference>